<feature type="domain" description="Tetrapyrrole biosynthesis uroporphyrinogen III synthase" evidence="10">
    <location>
        <begin position="17"/>
        <end position="219"/>
    </location>
</feature>
<keyword evidence="4 9" id="KW-0456">Lyase</keyword>
<reference evidence="11 12" key="1">
    <citation type="submission" date="2017-03" db="EMBL/GenBank/DDBJ databases">
        <title>Comparative genomics of honeybee gut symbionts reveal geographically distinct and subgroup specific antibiotic resistance.</title>
        <authorList>
            <person name="Ludvigsen J."/>
            <person name="Porcellato D."/>
            <person name="Labee-Lund T.M."/>
            <person name="Amdam G.V."/>
            <person name="Rudi K."/>
        </authorList>
    </citation>
    <scope>NUCLEOTIDE SEQUENCE [LARGE SCALE GENOMIC DNA]</scope>
    <source>
        <strain evidence="11 12">A-4-12</strain>
    </source>
</reference>
<accession>A0A242NWR0</accession>
<dbReference type="GO" id="GO:0006780">
    <property type="term" value="P:uroporphyrinogen III biosynthetic process"/>
    <property type="evidence" value="ECO:0007669"/>
    <property type="project" value="UniProtKB-UniRule"/>
</dbReference>
<evidence type="ECO:0000313" key="12">
    <source>
        <dbReference type="Proteomes" id="UP000194968"/>
    </source>
</evidence>
<gene>
    <name evidence="11" type="ORF">B6D06_04230</name>
</gene>
<evidence type="ECO:0000259" key="10">
    <source>
        <dbReference type="Pfam" id="PF02602"/>
    </source>
</evidence>
<comment type="similarity">
    <text evidence="2 9">Belongs to the uroporphyrinogen-III synthase family.</text>
</comment>
<dbReference type="RefSeq" id="WP_086320312.1">
    <property type="nucleotide sequence ID" value="NZ_NASK01000086.1"/>
</dbReference>
<dbReference type="OrthoDB" id="9787650at2"/>
<comment type="caution">
    <text evidence="11">The sequence shown here is derived from an EMBL/GenBank/DDBJ whole genome shotgun (WGS) entry which is preliminary data.</text>
</comment>
<evidence type="ECO:0000256" key="7">
    <source>
        <dbReference type="ARBA" id="ARBA00040167"/>
    </source>
</evidence>
<dbReference type="Gene3D" id="3.40.50.10090">
    <property type="match status" value="2"/>
</dbReference>
<evidence type="ECO:0000256" key="4">
    <source>
        <dbReference type="ARBA" id="ARBA00023239"/>
    </source>
</evidence>
<dbReference type="InterPro" id="IPR039793">
    <property type="entry name" value="UROS/Hem4"/>
</dbReference>
<dbReference type="Pfam" id="PF02602">
    <property type="entry name" value="HEM4"/>
    <property type="match status" value="1"/>
</dbReference>
<comment type="function">
    <text evidence="6 9">Catalyzes cyclization of the linear tetrapyrrole, hydroxymethylbilane, to the macrocyclic uroporphyrinogen III.</text>
</comment>
<dbReference type="PANTHER" id="PTHR38042:SF1">
    <property type="entry name" value="UROPORPHYRINOGEN-III SYNTHASE, CHLOROPLASTIC"/>
    <property type="match status" value="1"/>
</dbReference>
<evidence type="ECO:0000256" key="9">
    <source>
        <dbReference type="RuleBase" id="RU366031"/>
    </source>
</evidence>
<dbReference type="InterPro" id="IPR036108">
    <property type="entry name" value="4pyrrol_syn_uPrphyn_synt_sf"/>
</dbReference>
<evidence type="ECO:0000256" key="8">
    <source>
        <dbReference type="ARBA" id="ARBA00048617"/>
    </source>
</evidence>
<evidence type="ECO:0000256" key="2">
    <source>
        <dbReference type="ARBA" id="ARBA00008133"/>
    </source>
</evidence>
<dbReference type="InterPro" id="IPR003754">
    <property type="entry name" value="4pyrrol_synth_uPrphyn_synth"/>
</dbReference>
<evidence type="ECO:0000256" key="1">
    <source>
        <dbReference type="ARBA" id="ARBA00004772"/>
    </source>
</evidence>
<protein>
    <recommendedName>
        <fullName evidence="7 9">Uroporphyrinogen-III synthase</fullName>
        <ecNumber evidence="3 9">4.2.1.75</ecNumber>
    </recommendedName>
</protein>
<sequence>MIYITRPSPEGDNLTLLLNQANISAKHLPFFNILAGQDLGYLQQQLDNLNRGDMVIIVSPQVTYMIEQHLPNLRLPNHLRYFAIGKKSAELFSQQNSVHVDYPNEENSAGLLSLLNQQAISGHNALILCGDKGGQQLSQQLKLQTVNVKTIACYTRQTITYKPNILAENITQQIILITSVDHLLQLDIYCQNKHKRDAQLIVTSERIFAKAKQLNWQKVLKIVSANNQFLFKTMITLCHNAKNI</sequence>
<name>A0A242NWR0_9GAMM</name>
<evidence type="ECO:0000256" key="6">
    <source>
        <dbReference type="ARBA" id="ARBA00037589"/>
    </source>
</evidence>
<dbReference type="SUPFAM" id="SSF69618">
    <property type="entry name" value="HemD-like"/>
    <property type="match status" value="1"/>
</dbReference>
<evidence type="ECO:0000256" key="3">
    <source>
        <dbReference type="ARBA" id="ARBA00013109"/>
    </source>
</evidence>
<dbReference type="PANTHER" id="PTHR38042">
    <property type="entry name" value="UROPORPHYRINOGEN-III SYNTHASE, CHLOROPLASTIC"/>
    <property type="match status" value="1"/>
</dbReference>
<dbReference type="GO" id="GO:0006782">
    <property type="term" value="P:protoporphyrinogen IX biosynthetic process"/>
    <property type="evidence" value="ECO:0007669"/>
    <property type="project" value="UniProtKB-UniRule"/>
</dbReference>
<dbReference type="EC" id="4.2.1.75" evidence="3 9"/>
<dbReference type="UniPathway" id="UPA00251">
    <property type="reaction ID" value="UER00320"/>
</dbReference>
<comment type="pathway">
    <text evidence="1 9">Porphyrin-containing compound metabolism; protoporphyrin-IX biosynthesis; coproporphyrinogen-III from 5-aminolevulinate: step 3/4.</text>
</comment>
<evidence type="ECO:0000256" key="5">
    <source>
        <dbReference type="ARBA" id="ARBA00023244"/>
    </source>
</evidence>
<evidence type="ECO:0000313" key="11">
    <source>
        <dbReference type="EMBL" id="OTQ50531.1"/>
    </source>
</evidence>
<organism evidence="11 12">
    <name type="scientific">Gilliamella apis</name>
    <dbReference type="NCBI Taxonomy" id="1970738"/>
    <lineage>
        <taxon>Bacteria</taxon>
        <taxon>Pseudomonadati</taxon>
        <taxon>Pseudomonadota</taxon>
        <taxon>Gammaproteobacteria</taxon>
        <taxon>Orbales</taxon>
        <taxon>Orbaceae</taxon>
        <taxon>Gilliamella</taxon>
    </lineage>
</organism>
<dbReference type="GO" id="GO:0004852">
    <property type="term" value="F:uroporphyrinogen-III synthase activity"/>
    <property type="evidence" value="ECO:0007669"/>
    <property type="project" value="UniProtKB-UniRule"/>
</dbReference>
<dbReference type="CDD" id="cd06578">
    <property type="entry name" value="HemD"/>
    <property type="match status" value="1"/>
</dbReference>
<dbReference type="Proteomes" id="UP000194968">
    <property type="component" value="Unassembled WGS sequence"/>
</dbReference>
<dbReference type="AlphaFoldDB" id="A0A242NWR0"/>
<keyword evidence="5 9" id="KW-0627">Porphyrin biosynthesis</keyword>
<proteinExistence type="inferred from homology"/>
<comment type="catalytic activity">
    <reaction evidence="8 9">
        <text>hydroxymethylbilane = uroporphyrinogen III + H2O</text>
        <dbReference type="Rhea" id="RHEA:18965"/>
        <dbReference type="ChEBI" id="CHEBI:15377"/>
        <dbReference type="ChEBI" id="CHEBI:57308"/>
        <dbReference type="ChEBI" id="CHEBI:57845"/>
        <dbReference type="EC" id="4.2.1.75"/>
    </reaction>
</comment>
<dbReference type="EMBL" id="NASK01000086">
    <property type="protein sequence ID" value="OTQ50531.1"/>
    <property type="molecule type" value="Genomic_DNA"/>
</dbReference>